<feature type="domain" description="CBS" evidence="2">
    <location>
        <begin position="95"/>
        <end position="150"/>
    </location>
</feature>
<name>A0ABP6WHT8_9ACTN</name>
<dbReference type="Gene3D" id="3.10.580.10">
    <property type="entry name" value="CBS-domain"/>
    <property type="match status" value="1"/>
</dbReference>
<dbReference type="SUPFAM" id="SSF54631">
    <property type="entry name" value="CBS-domain pair"/>
    <property type="match status" value="1"/>
</dbReference>
<dbReference type="Pfam" id="PF00571">
    <property type="entry name" value="CBS"/>
    <property type="match status" value="1"/>
</dbReference>
<proteinExistence type="predicted"/>
<accession>A0ABP6WHT8</accession>
<comment type="caution">
    <text evidence="3">The sequence shown here is derived from an EMBL/GenBank/DDBJ whole genome shotgun (WGS) entry which is preliminary data.</text>
</comment>
<evidence type="ECO:0000313" key="3">
    <source>
        <dbReference type="EMBL" id="GAA3550887.1"/>
    </source>
</evidence>
<evidence type="ECO:0000259" key="2">
    <source>
        <dbReference type="PROSITE" id="PS51371"/>
    </source>
</evidence>
<evidence type="ECO:0000256" key="1">
    <source>
        <dbReference type="PROSITE-ProRule" id="PRU00703"/>
    </source>
</evidence>
<dbReference type="PROSITE" id="PS51371">
    <property type="entry name" value="CBS"/>
    <property type="match status" value="1"/>
</dbReference>
<reference evidence="4" key="1">
    <citation type="journal article" date="2019" name="Int. J. Syst. Evol. Microbiol.">
        <title>The Global Catalogue of Microorganisms (GCM) 10K type strain sequencing project: providing services to taxonomists for standard genome sequencing and annotation.</title>
        <authorList>
            <consortium name="The Broad Institute Genomics Platform"/>
            <consortium name="The Broad Institute Genome Sequencing Center for Infectious Disease"/>
            <person name="Wu L."/>
            <person name="Ma J."/>
        </authorList>
    </citation>
    <scope>NUCLEOTIDE SEQUENCE [LARGE SCALE GENOMIC DNA]</scope>
    <source>
        <strain evidence="4">JCM 16540</strain>
    </source>
</reference>
<dbReference type="Proteomes" id="UP001500767">
    <property type="component" value="Unassembled WGS sequence"/>
</dbReference>
<sequence>MVRAGEIAEEYPVVGVDHPALEAVGLMSSRRLPGLVVTEADGRPKAVLAASQVVQYIVPDYIQRDPSLAGVLGEKAADKIAQRLRTAKVGDLLPEHPQELPVLQVDDTVLELAAVMARLRSPLCAVVDQGRIVGVVTASHLLELICAPLT</sequence>
<keyword evidence="4" id="KW-1185">Reference proteome</keyword>
<gene>
    <name evidence="3" type="ORF">GCM10022197_02210</name>
</gene>
<protein>
    <submittedName>
        <fullName evidence="3">CBS domain-containing protein</fullName>
    </submittedName>
</protein>
<dbReference type="EMBL" id="BAAAYR010000001">
    <property type="protein sequence ID" value="GAA3550887.1"/>
    <property type="molecule type" value="Genomic_DNA"/>
</dbReference>
<keyword evidence="1" id="KW-0129">CBS domain</keyword>
<dbReference type="InterPro" id="IPR000644">
    <property type="entry name" value="CBS_dom"/>
</dbReference>
<dbReference type="CDD" id="cd17788">
    <property type="entry name" value="CBS_pair_bac"/>
    <property type="match status" value="1"/>
</dbReference>
<dbReference type="InterPro" id="IPR046342">
    <property type="entry name" value="CBS_dom_sf"/>
</dbReference>
<organism evidence="3 4">
    <name type="scientific">Microlunatus spumicola</name>
    <dbReference type="NCBI Taxonomy" id="81499"/>
    <lineage>
        <taxon>Bacteria</taxon>
        <taxon>Bacillati</taxon>
        <taxon>Actinomycetota</taxon>
        <taxon>Actinomycetes</taxon>
        <taxon>Propionibacteriales</taxon>
        <taxon>Propionibacteriaceae</taxon>
        <taxon>Microlunatus</taxon>
    </lineage>
</organism>
<evidence type="ECO:0000313" key="4">
    <source>
        <dbReference type="Proteomes" id="UP001500767"/>
    </source>
</evidence>